<dbReference type="OrthoDB" id="6132182at2759"/>
<feature type="domain" description="Tyrosinase copper-binding" evidence="4">
    <location>
        <begin position="166"/>
        <end position="183"/>
    </location>
</feature>
<dbReference type="Pfam" id="PF00264">
    <property type="entry name" value="Tyrosinase"/>
    <property type="match status" value="2"/>
</dbReference>
<dbReference type="Gene3D" id="1.10.1280.10">
    <property type="entry name" value="Di-copper center containing domain from catechol oxidase"/>
    <property type="match status" value="2"/>
</dbReference>
<feature type="compositionally biased region" description="Polar residues" evidence="3">
    <location>
        <begin position="1"/>
        <end position="11"/>
    </location>
</feature>
<keyword evidence="2" id="KW-0186">Copper</keyword>
<name>A0A3P6INS8_ENTVE</name>
<feature type="region of interest" description="Disordered" evidence="3">
    <location>
        <begin position="1"/>
        <end position="86"/>
    </location>
</feature>
<dbReference type="EMBL" id="UXUI01007614">
    <property type="protein sequence ID" value="VDD88379.1"/>
    <property type="molecule type" value="Genomic_DNA"/>
</dbReference>
<feature type="compositionally biased region" description="Low complexity" evidence="3">
    <location>
        <begin position="34"/>
        <end position="45"/>
    </location>
</feature>
<protein>
    <recommendedName>
        <fullName evidence="4">Tyrosinase copper-binding domain-containing protein</fullName>
    </recommendedName>
</protein>
<dbReference type="GO" id="GO:0046872">
    <property type="term" value="F:metal ion binding"/>
    <property type="evidence" value="ECO:0007669"/>
    <property type="project" value="UniProtKB-KW"/>
</dbReference>
<gene>
    <name evidence="5" type="ORF">EVEC_LOCUS3522</name>
</gene>
<evidence type="ECO:0000313" key="6">
    <source>
        <dbReference type="Proteomes" id="UP000274131"/>
    </source>
</evidence>
<evidence type="ECO:0000256" key="3">
    <source>
        <dbReference type="SAM" id="MobiDB-lite"/>
    </source>
</evidence>
<accession>A0A3P6INS8</accession>
<dbReference type="AlphaFoldDB" id="A0A3P6INS8"/>
<feature type="compositionally biased region" description="Polar residues" evidence="3">
    <location>
        <begin position="46"/>
        <end position="63"/>
    </location>
</feature>
<dbReference type="InterPro" id="IPR002227">
    <property type="entry name" value="Tyrosinase_Cu-bd"/>
</dbReference>
<organism evidence="5 6">
    <name type="scientific">Enterobius vermicularis</name>
    <name type="common">Human pinworm</name>
    <dbReference type="NCBI Taxonomy" id="51028"/>
    <lineage>
        <taxon>Eukaryota</taxon>
        <taxon>Metazoa</taxon>
        <taxon>Ecdysozoa</taxon>
        <taxon>Nematoda</taxon>
        <taxon>Chromadorea</taxon>
        <taxon>Rhabditida</taxon>
        <taxon>Spirurina</taxon>
        <taxon>Oxyuridomorpha</taxon>
        <taxon>Oxyuroidea</taxon>
        <taxon>Oxyuridae</taxon>
        <taxon>Enterobius</taxon>
    </lineage>
</organism>
<proteinExistence type="predicted"/>
<evidence type="ECO:0000313" key="5">
    <source>
        <dbReference type="EMBL" id="VDD88379.1"/>
    </source>
</evidence>
<dbReference type="Proteomes" id="UP000274131">
    <property type="component" value="Unassembled WGS sequence"/>
</dbReference>
<dbReference type="SUPFAM" id="SSF48056">
    <property type="entry name" value="Di-copper centre-containing domain"/>
    <property type="match status" value="1"/>
</dbReference>
<dbReference type="PANTHER" id="PTHR11474">
    <property type="entry name" value="TYROSINASE FAMILY MEMBER"/>
    <property type="match status" value="1"/>
</dbReference>
<evidence type="ECO:0000259" key="4">
    <source>
        <dbReference type="PROSITE" id="PS00497"/>
    </source>
</evidence>
<dbReference type="GO" id="GO:0016491">
    <property type="term" value="F:oxidoreductase activity"/>
    <property type="evidence" value="ECO:0007669"/>
    <property type="project" value="InterPro"/>
</dbReference>
<dbReference type="STRING" id="51028.A0A3P6INS8"/>
<sequence>MTSPPLQTSVPPSAHLSKPSLPKRFPSSSQKKTSSFQPQHPPSHSTFSQKTASSFSVKNQHAFQSKIPPQTTTPSSHQQPQNSGLPVQSKNIAEAYECTTLTCLCIYVHGISLSTLGKQSIRKEYRRLTEDERMRFHNAVEEIRRSGEYDKIAQWHADPEKCGGAHSGPAFLPWHREYLKRFEFALRIVDPDVAIPYWDSTLEGQLQDGKDSCLFELELMGRFKRTVSNHSDEPQQGCHYKPTWTSLEYSNGNVILWLGGPTFQPSDSANNPLFFMHHAFLDKLWEDWRQRKQASFKHCFNKFHFANSLMKPFNRLKNIDGISDHYTTELYRYDSRPQCLSGADHECGSRYLFCDRSHGTPHCAAKVRHGGNCIGFENNENPCISGRCNDDSLPIFSGSFSKYALTFFFLNCKEVLLVSFTFNGRAIRVEIF</sequence>
<keyword evidence="6" id="KW-1185">Reference proteome</keyword>
<evidence type="ECO:0000256" key="1">
    <source>
        <dbReference type="ARBA" id="ARBA00022723"/>
    </source>
</evidence>
<evidence type="ECO:0000256" key="2">
    <source>
        <dbReference type="ARBA" id="ARBA00023008"/>
    </source>
</evidence>
<dbReference type="InterPro" id="IPR050316">
    <property type="entry name" value="Tyrosinase/Hemocyanin"/>
</dbReference>
<dbReference type="PROSITE" id="PS00497">
    <property type="entry name" value="TYROSINASE_1"/>
    <property type="match status" value="1"/>
</dbReference>
<dbReference type="PANTHER" id="PTHR11474:SF126">
    <property type="entry name" value="TYROSINASE-LIKE PROTEIN TYR-1-RELATED"/>
    <property type="match status" value="1"/>
</dbReference>
<keyword evidence="1" id="KW-0479">Metal-binding</keyword>
<feature type="compositionally biased region" description="Low complexity" evidence="3">
    <location>
        <begin position="68"/>
        <end position="83"/>
    </location>
</feature>
<reference evidence="5 6" key="1">
    <citation type="submission" date="2018-10" db="EMBL/GenBank/DDBJ databases">
        <authorList>
            <consortium name="Pathogen Informatics"/>
        </authorList>
    </citation>
    <scope>NUCLEOTIDE SEQUENCE [LARGE SCALE GENOMIC DNA]</scope>
</reference>
<dbReference type="InterPro" id="IPR008922">
    <property type="entry name" value="Di-copper_centre_dom_sf"/>
</dbReference>